<dbReference type="AlphaFoldDB" id="A0A4U1B799"/>
<dbReference type="InterPro" id="IPR022028">
    <property type="entry name" value="DUF3604"/>
</dbReference>
<comment type="caution">
    <text evidence="1">The sequence shown here is derived from an EMBL/GenBank/DDBJ whole genome shotgun (WGS) entry which is preliminary data.</text>
</comment>
<organism evidence="1 2">
    <name type="scientific">Thalassotalea mangrovi</name>
    <dbReference type="NCBI Taxonomy" id="2572245"/>
    <lineage>
        <taxon>Bacteria</taxon>
        <taxon>Pseudomonadati</taxon>
        <taxon>Pseudomonadota</taxon>
        <taxon>Gammaproteobacteria</taxon>
        <taxon>Alteromonadales</taxon>
        <taxon>Colwelliaceae</taxon>
        <taxon>Thalassotalea</taxon>
    </lineage>
</organism>
<sequence>MSETAQGQERQLLWGDTHLHTSYSIDAYLMGNKDATPATAYRFAKGLPVVHPYSGVKVQLQRPLDFLVVSDHGEYLGIIQKIFAGDPLLMQTEIGRRWKQMQEEGNGRGAYFEAVGHANKGKPAEELQQDKVRASVWSEIVDVAERYNEPGTFTAFVGWEWSSITDGANLHRVILSDANQESGNQFLPYSLFDSDRPEDLWNWLEATSERTGVDFVAIPHNSNISKGLMFPLTDSTGAPIDADYARTRMRWEPVVEVTQIKGDSETHPDLSPDDEFADYEKFEKVMQVGDKDAAPAKEDMAANYVRSALKRGLSVAEKIDANPYKFGLIGSTDAHTALSTATESNFWGKMAIDSTPANTLDANKAVIPPSSTGADMSAAGRAAVWAKENTRESILAAFKRKEVYATTGPRIQLQVFGGFNFQASDASQANLAQIGYRKGTPMGGDMVPAPGDTAPSLLISATMDPLAASLDRVQVIKGWVNDDGQAQEKIFNVAWAGDRQLDADGKLPAISNTVNLNTLQFDNSSGAKRLNKVWTDPEFNPEQRAFYYVRVLQIPTPRHTLYDAVALDVQHPEKYPATIQERAYSSPIWYAPQ</sequence>
<accession>A0A4U1B799</accession>
<gene>
    <name evidence="1" type="ORF">E8M12_04515</name>
</gene>
<dbReference type="Pfam" id="PF12228">
    <property type="entry name" value="DUF3604"/>
    <property type="match status" value="1"/>
</dbReference>
<name>A0A4U1B799_9GAMM</name>
<protein>
    <submittedName>
        <fullName evidence="1">DUF3604 domain-containing protein</fullName>
    </submittedName>
</protein>
<dbReference type="Gene3D" id="3.20.20.140">
    <property type="entry name" value="Metal-dependent hydrolases"/>
    <property type="match status" value="1"/>
</dbReference>
<keyword evidence="2" id="KW-1185">Reference proteome</keyword>
<dbReference type="EMBL" id="SWDB01000009">
    <property type="protein sequence ID" value="TKB46448.1"/>
    <property type="molecule type" value="Genomic_DNA"/>
</dbReference>
<reference evidence="1 2" key="1">
    <citation type="submission" date="2019-04" db="EMBL/GenBank/DDBJ databases">
        <title>Thalassotalea guangxiensis sp. nov., isolated from sediment of the coastal wetland.</title>
        <authorList>
            <person name="Zheng S."/>
            <person name="Zhang D."/>
        </authorList>
    </citation>
    <scope>NUCLEOTIDE SEQUENCE [LARGE SCALE GENOMIC DNA]</scope>
    <source>
        <strain evidence="1 2">ZS-4</strain>
    </source>
</reference>
<proteinExistence type="predicted"/>
<dbReference type="Proteomes" id="UP000307999">
    <property type="component" value="Unassembled WGS sequence"/>
</dbReference>
<dbReference type="OrthoDB" id="543560at2"/>
<evidence type="ECO:0000313" key="2">
    <source>
        <dbReference type="Proteomes" id="UP000307999"/>
    </source>
</evidence>
<evidence type="ECO:0000313" key="1">
    <source>
        <dbReference type="EMBL" id="TKB46448.1"/>
    </source>
</evidence>